<evidence type="ECO:0000313" key="2">
    <source>
        <dbReference type="EMBL" id="CAD9813916.1"/>
    </source>
</evidence>
<evidence type="ECO:0000256" key="1">
    <source>
        <dbReference type="SAM" id="Phobius"/>
    </source>
</evidence>
<keyword evidence="1" id="KW-0812">Transmembrane</keyword>
<protein>
    <submittedName>
        <fullName evidence="2">Uncharacterized protein</fullName>
    </submittedName>
</protein>
<keyword evidence="1" id="KW-1133">Transmembrane helix</keyword>
<keyword evidence="1" id="KW-0472">Membrane</keyword>
<gene>
    <name evidence="2" type="ORF">ASEP1449_LOCUS5741</name>
</gene>
<feature type="transmembrane region" description="Helical" evidence="1">
    <location>
        <begin position="153"/>
        <end position="172"/>
    </location>
</feature>
<reference evidence="2" key="1">
    <citation type="submission" date="2021-01" db="EMBL/GenBank/DDBJ databases">
        <authorList>
            <person name="Corre E."/>
            <person name="Pelletier E."/>
            <person name="Niang G."/>
            <person name="Scheremetjew M."/>
            <person name="Finn R."/>
            <person name="Kale V."/>
            <person name="Holt S."/>
            <person name="Cochrane G."/>
            <person name="Meng A."/>
            <person name="Brown T."/>
            <person name="Cohen L."/>
        </authorList>
    </citation>
    <scope>NUCLEOTIDE SEQUENCE</scope>
    <source>
        <strain evidence="2">CCMP2084</strain>
    </source>
</reference>
<organism evidence="2">
    <name type="scientific">Attheya septentrionalis</name>
    <dbReference type="NCBI Taxonomy" id="420275"/>
    <lineage>
        <taxon>Eukaryota</taxon>
        <taxon>Sar</taxon>
        <taxon>Stramenopiles</taxon>
        <taxon>Ochrophyta</taxon>
        <taxon>Bacillariophyta</taxon>
        <taxon>Coscinodiscophyceae</taxon>
        <taxon>Chaetocerotophycidae</taxon>
        <taxon>Chaetocerotales</taxon>
        <taxon>Attheyaceae</taxon>
        <taxon>Attheya</taxon>
    </lineage>
</organism>
<proteinExistence type="predicted"/>
<dbReference type="EMBL" id="HBHQ01008574">
    <property type="protein sequence ID" value="CAD9813916.1"/>
    <property type="molecule type" value="Transcribed_RNA"/>
</dbReference>
<dbReference type="AlphaFoldDB" id="A0A7S2XP79"/>
<name>A0A7S2XP79_9STRA</name>
<accession>A0A7S2XP79</accession>
<sequence>MMVSLTIFQNVADSPTLTTLAVIAEVLSVSVMLGVKSNAVDTFGAGPCPDLWFGIAPPRLHTFFDRLGDEGREAYSAVNRWDLFPYMISYTILLGSLLVRVARRAGVGEGIAHVMPVVLCCDFVETIILKRACDLFPELLDGRVVAIGSIANQIKWILFALSLGILAVLFAAGKNETTRKRQNKAVESNEKSK</sequence>